<comment type="similarity">
    <text evidence="1 6">Belongs to the bacterial solute-binding protein 9 family.</text>
</comment>
<dbReference type="EMBL" id="QZCH01000011">
    <property type="protein sequence ID" value="RJG47782.1"/>
    <property type="molecule type" value="Genomic_DNA"/>
</dbReference>
<evidence type="ECO:0000256" key="2">
    <source>
        <dbReference type="ARBA" id="ARBA00015915"/>
    </source>
</evidence>
<comment type="caution">
    <text evidence="7">The sequence shown here is derived from an EMBL/GenBank/DDBJ whole genome shotgun (WGS) entry which is preliminary data.</text>
</comment>
<evidence type="ECO:0000256" key="3">
    <source>
        <dbReference type="ARBA" id="ARBA00022448"/>
    </source>
</evidence>
<evidence type="ECO:0000313" key="7">
    <source>
        <dbReference type="EMBL" id="RJG47782.1"/>
    </source>
</evidence>
<proteinExistence type="inferred from homology"/>
<evidence type="ECO:0000313" key="8">
    <source>
        <dbReference type="Proteomes" id="UP000283255"/>
    </source>
</evidence>
<dbReference type="GO" id="GO:0046872">
    <property type="term" value="F:metal ion binding"/>
    <property type="evidence" value="ECO:0007669"/>
    <property type="project" value="InterPro"/>
</dbReference>
<reference evidence="7 8" key="1">
    <citation type="submission" date="2018-09" db="EMBL/GenBank/DDBJ databases">
        <authorList>
            <person name="Wang F."/>
        </authorList>
    </citation>
    <scope>NUCLEOTIDE SEQUENCE [LARGE SCALE GENOMIC DNA]</scope>
    <source>
        <strain evidence="7 8">PLHSC7-2</strain>
    </source>
</reference>
<keyword evidence="5" id="KW-0862">Zinc</keyword>
<dbReference type="InterPro" id="IPR006129">
    <property type="entry name" value="AdhesinB"/>
</dbReference>
<evidence type="ECO:0000256" key="6">
    <source>
        <dbReference type="RuleBase" id="RU003512"/>
    </source>
</evidence>
<evidence type="ECO:0000256" key="5">
    <source>
        <dbReference type="ARBA" id="ARBA00022906"/>
    </source>
</evidence>
<dbReference type="PRINTS" id="PR00691">
    <property type="entry name" value="ADHESINB"/>
</dbReference>
<evidence type="ECO:0000256" key="4">
    <source>
        <dbReference type="ARBA" id="ARBA00022729"/>
    </source>
</evidence>
<name>A0A418YF54_9GAMM</name>
<accession>A0A418YF54</accession>
<dbReference type="PANTHER" id="PTHR42953:SF3">
    <property type="entry name" value="HIGH-AFFINITY ZINC UPTAKE SYSTEM PROTEIN ZNUA"/>
    <property type="match status" value="1"/>
</dbReference>
<keyword evidence="4" id="KW-0732">Signal</keyword>
<keyword evidence="8" id="KW-1185">Reference proteome</keyword>
<organism evidence="7 8">
    <name type="scientific">Motilimonas pumila</name>
    <dbReference type="NCBI Taxonomy" id="2303987"/>
    <lineage>
        <taxon>Bacteria</taxon>
        <taxon>Pseudomonadati</taxon>
        <taxon>Pseudomonadota</taxon>
        <taxon>Gammaproteobacteria</taxon>
        <taxon>Alteromonadales</taxon>
        <taxon>Alteromonadales genera incertae sedis</taxon>
        <taxon>Motilimonas</taxon>
    </lineage>
</organism>
<reference evidence="7 8" key="2">
    <citation type="submission" date="2019-01" db="EMBL/GenBank/DDBJ databases">
        <title>Motilimonas pumilus sp. nov., isolated from the gut of sea cucumber (Apostichopus japonicus).</title>
        <authorList>
            <person name="Wang F.-Q."/>
            <person name="Ren L.-H."/>
            <person name="Lin Y.-W."/>
            <person name="Sun G.-H."/>
            <person name="Du Z.-J."/>
            <person name="Zhao J.-X."/>
            <person name="Liu X.-J."/>
            <person name="Liu L.-J."/>
        </authorList>
    </citation>
    <scope>NUCLEOTIDE SEQUENCE [LARGE SCALE GENOMIC DNA]</scope>
    <source>
        <strain evidence="7 8">PLHSC7-2</strain>
    </source>
</reference>
<dbReference type="Gene3D" id="3.40.50.1980">
    <property type="entry name" value="Nitrogenase molybdenum iron protein domain"/>
    <property type="match status" value="2"/>
</dbReference>
<protein>
    <recommendedName>
        <fullName evidence="2">High-affinity zinc uptake system protein ZnuA</fullName>
    </recommendedName>
</protein>
<dbReference type="AlphaFoldDB" id="A0A418YF54"/>
<keyword evidence="5" id="KW-0864">Zinc transport</keyword>
<keyword evidence="3 6" id="KW-0813">Transport</keyword>
<dbReference type="GO" id="GO:0007155">
    <property type="term" value="P:cell adhesion"/>
    <property type="evidence" value="ECO:0007669"/>
    <property type="project" value="InterPro"/>
</dbReference>
<dbReference type="InterPro" id="IPR050492">
    <property type="entry name" value="Bact_metal-bind_prot9"/>
</dbReference>
<dbReference type="InterPro" id="IPR006127">
    <property type="entry name" value="ZnuA-like"/>
</dbReference>
<dbReference type="PANTHER" id="PTHR42953">
    <property type="entry name" value="HIGH-AFFINITY ZINC UPTAKE SYSTEM PROTEIN ZNUA-RELATED"/>
    <property type="match status" value="1"/>
</dbReference>
<dbReference type="SUPFAM" id="SSF53807">
    <property type="entry name" value="Helical backbone' metal receptor"/>
    <property type="match status" value="1"/>
</dbReference>
<keyword evidence="5" id="KW-0406">Ion transport</keyword>
<gene>
    <name evidence="7" type="ORF">D1Z90_10125</name>
</gene>
<sequence length="277" mass="30817">MNIGIALHPYYSYVANIVGDKANIIPLVDHGFNPHAYQPQPNDMLRLQKMDAIVVNGIGHDDFAMKVIASSAREDLIVINANQDVPLLAAMGASVGQGAKNPHTFVGLSTSIQKVYTIARALAEIDPDNQAYYLGNARQFAKQMRAIKRQAMAELVQLDTRHIKVATTHNAYNYLLQEFGIEVATVIEPAHGVEPSASQLKTTIDNINQSHINVLFYELDMPNRFVDTIEQATGVQLYRFSHMTHGPYEKDKVVQEMKQNVSTLVEAIKFAERQAKS</sequence>
<dbReference type="InterPro" id="IPR006128">
    <property type="entry name" value="Lipoprotein_PsaA-like"/>
</dbReference>
<dbReference type="Proteomes" id="UP000283255">
    <property type="component" value="Unassembled WGS sequence"/>
</dbReference>
<evidence type="ECO:0000256" key="1">
    <source>
        <dbReference type="ARBA" id="ARBA00011028"/>
    </source>
</evidence>
<dbReference type="Pfam" id="PF01297">
    <property type="entry name" value="ZnuA"/>
    <property type="match status" value="1"/>
</dbReference>
<dbReference type="OrthoDB" id="9810636at2"/>
<dbReference type="PRINTS" id="PR00690">
    <property type="entry name" value="ADHESNFAMILY"/>
</dbReference>
<dbReference type="GO" id="GO:0006829">
    <property type="term" value="P:zinc ion transport"/>
    <property type="evidence" value="ECO:0007669"/>
    <property type="project" value="UniProtKB-KW"/>
</dbReference>